<dbReference type="InterPro" id="IPR011249">
    <property type="entry name" value="Metalloenz_LuxS/M16"/>
</dbReference>
<dbReference type="PROSITE" id="PS00143">
    <property type="entry name" value="INSULINASE"/>
    <property type="match status" value="1"/>
</dbReference>
<dbReference type="PANTHER" id="PTHR43690:SF34">
    <property type="entry name" value="ZINC PROTEASE PQQL-LIKE"/>
    <property type="match status" value="1"/>
</dbReference>
<evidence type="ECO:0000259" key="9">
    <source>
        <dbReference type="Pfam" id="PF00675"/>
    </source>
</evidence>
<keyword evidence="4" id="KW-0479">Metal-binding</keyword>
<evidence type="ECO:0000313" key="12">
    <source>
        <dbReference type="Proteomes" id="UP001165302"/>
    </source>
</evidence>
<evidence type="ECO:0000256" key="3">
    <source>
        <dbReference type="ARBA" id="ARBA00022670"/>
    </source>
</evidence>
<evidence type="ECO:0000313" key="11">
    <source>
        <dbReference type="EMBL" id="MCA5006626.1"/>
    </source>
</evidence>
<name>A0ABS7ZB24_9SPHI</name>
<dbReference type="EMBL" id="JADEYP010000039">
    <property type="protein sequence ID" value="MCA5006626.1"/>
    <property type="molecule type" value="Genomic_DNA"/>
</dbReference>
<feature type="domain" description="Peptidase M16 N-terminal" evidence="9">
    <location>
        <begin position="47"/>
        <end position="169"/>
    </location>
</feature>
<evidence type="ECO:0000259" key="10">
    <source>
        <dbReference type="Pfam" id="PF05193"/>
    </source>
</evidence>
<protein>
    <submittedName>
        <fullName evidence="11">Insulinase family protein</fullName>
    </submittedName>
</protein>
<dbReference type="Gene3D" id="3.30.830.10">
    <property type="entry name" value="Metalloenzyme, LuxS/M16 peptidase-like"/>
    <property type="match status" value="4"/>
</dbReference>
<dbReference type="Pfam" id="PF00675">
    <property type="entry name" value="Peptidase_M16"/>
    <property type="match status" value="1"/>
</dbReference>
<dbReference type="Proteomes" id="UP001165302">
    <property type="component" value="Unassembled WGS sequence"/>
</dbReference>
<dbReference type="InterPro" id="IPR001431">
    <property type="entry name" value="Pept_M16_Zn_BS"/>
</dbReference>
<dbReference type="Pfam" id="PF05193">
    <property type="entry name" value="Peptidase_M16_C"/>
    <property type="match status" value="2"/>
</dbReference>
<evidence type="ECO:0000256" key="1">
    <source>
        <dbReference type="ARBA" id="ARBA00001947"/>
    </source>
</evidence>
<dbReference type="InterPro" id="IPR007863">
    <property type="entry name" value="Peptidase_M16_C"/>
</dbReference>
<comment type="similarity">
    <text evidence="2 8">Belongs to the peptidase M16 family.</text>
</comment>
<evidence type="ECO:0000256" key="6">
    <source>
        <dbReference type="ARBA" id="ARBA00022833"/>
    </source>
</evidence>
<evidence type="ECO:0000256" key="4">
    <source>
        <dbReference type="ARBA" id="ARBA00022723"/>
    </source>
</evidence>
<reference evidence="11" key="1">
    <citation type="submission" date="2020-10" db="EMBL/GenBank/DDBJ databases">
        <authorList>
            <person name="Lu T."/>
            <person name="Wang Q."/>
            <person name="Han X."/>
        </authorList>
    </citation>
    <scope>NUCLEOTIDE SEQUENCE</scope>
    <source>
        <strain evidence="11">WQ 366</strain>
    </source>
</reference>
<feature type="domain" description="Peptidase M16 C-terminal" evidence="10">
    <location>
        <begin position="205"/>
        <end position="384"/>
    </location>
</feature>
<comment type="cofactor">
    <cofactor evidence="1">
        <name>Zn(2+)</name>
        <dbReference type="ChEBI" id="CHEBI:29105"/>
    </cofactor>
</comment>
<keyword evidence="6" id="KW-0862">Zinc</keyword>
<gene>
    <name evidence="11" type="ORF">IPZ78_15910</name>
</gene>
<evidence type="ECO:0000256" key="2">
    <source>
        <dbReference type="ARBA" id="ARBA00007261"/>
    </source>
</evidence>
<evidence type="ECO:0000256" key="5">
    <source>
        <dbReference type="ARBA" id="ARBA00022801"/>
    </source>
</evidence>
<dbReference type="RefSeq" id="WP_225554985.1">
    <property type="nucleotide sequence ID" value="NZ_JADEYP010000039.1"/>
</dbReference>
<keyword evidence="3" id="KW-0645">Protease</keyword>
<organism evidence="11 12">
    <name type="scientific">Sphingobacterium bovistauri</name>
    <dbReference type="NCBI Taxonomy" id="2781959"/>
    <lineage>
        <taxon>Bacteria</taxon>
        <taxon>Pseudomonadati</taxon>
        <taxon>Bacteroidota</taxon>
        <taxon>Sphingobacteriia</taxon>
        <taxon>Sphingobacteriales</taxon>
        <taxon>Sphingobacteriaceae</taxon>
        <taxon>Sphingobacterium</taxon>
    </lineage>
</organism>
<dbReference type="SUPFAM" id="SSF63411">
    <property type="entry name" value="LuxS/MPP-like metallohydrolase"/>
    <property type="match status" value="3"/>
</dbReference>
<keyword evidence="7" id="KW-0482">Metalloprotease</keyword>
<comment type="caution">
    <text evidence="11">The sequence shown here is derived from an EMBL/GenBank/DDBJ whole genome shotgun (WGS) entry which is preliminary data.</text>
</comment>
<evidence type="ECO:0000256" key="8">
    <source>
        <dbReference type="RuleBase" id="RU004447"/>
    </source>
</evidence>
<keyword evidence="5" id="KW-0378">Hydrolase</keyword>
<dbReference type="InterPro" id="IPR011765">
    <property type="entry name" value="Pept_M16_N"/>
</dbReference>
<keyword evidence="12" id="KW-1185">Reference proteome</keyword>
<sequence>MYRLTKIVLLLIACVIAGNSQLRGQVLKQDAKLVSGVLKNGFKYYIYPDNSDKAQTSIQLFVNAGSLQENDNQLGLAHFVEHMAFNGSENYPKNQVITYLESLGVKFGADLNAHTSYDETVYKISIDTKDQTNLSKALDIVYDWAYNLSFDSLELEKERGIIIEEWRTKQGASARMSDQTLPLIFYNSRYAERKPIGTLDILRNFQRPTIVDFYKTWYRPDLMGIAVVTNQDVKLTEKIIKQLFSRAKKVKKAAKRERYALAEHKDTLFNIYTDKEAKSVDFTYITKLPAINPLKTVSDLEYRILRNMSNALIKKRFDRITQKSDDYKSSSMSFSDLLLNNGLSIGGAVLFENNIEAGIAEFLLEKERIVKYGFTSEEITSYAKQAVAQLSRSNENDNSLNASLLLGQLKDNFFNGDILMDKNNRKDQSIRILESVDSVRIVKHIANYFSAGNTVILLAAPERLKDKLPNNSTLKRLFEESRNKTIAPWKDVVIVPTQLLSKEPVAGSVVRKTKIDQINVEKWDLSNGAHVYVKISNSRKNHLQLTGFRKGGYAAIDSSKYVNAAFTKNILGNSGAGKFDRNALTKFLTGNSASATFMMSSHREGLSASAKSKDVKMMFELMYLKWTSPKVDQNVFNSIKKRAIDAAQTKQFDVSKDYTDQLSKAIGSDDFDENKISAEKIENELNIEGIIPVFNERFGSARDFDFIIISDIATDSIQSYVEKYIASLPADSYQIDQQIPSYTNTADRDILVYAGEAQKATVNLFFQTIDSKYDYPEILMNEIAESILKVKLRKNLREEQSGVYGVGVNVSATSEPTNLMRTRVNFTCEPQRKDFLIEQVFVELNKIVKEPTYFSEELENAKVQMQQAYKKQYDKDTFWSAELRNHVYFNFSNWDYFTQYEKILNAITAEQMSRYIHDKILKAKQIKAVMMPAQINN</sequence>
<accession>A0ABS7ZB24</accession>
<feature type="domain" description="Peptidase M16 C-terminal" evidence="10">
    <location>
        <begin position="700"/>
        <end position="862"/>
    </location>
</feature>
<proteinExistence type="inferred from homology"/>
<dbReference type="InterPro" id="IPR050626">
    <property type="entry name" value="Peptidase_M16"/>
</dbReference>
<dbReference type="PANTHER" id="PTHR43690">
    <property type="entry name" value="NARDILYSIN"/>
    <property type="match status" value="1"/>
</dbReference>
<evidence type="ECO:0000256" key="7">
    <source>
        <dbReference type="ARBA" id="ARBA00023049"/>
    </source>
</evidence>